<evidence type="ECO:0000313" key="4">
    <source>
        <dbReference type="EMBL" id="KWX06163.1"/>
    </source>
</evidence>
<dbReference type="PANTHER" id="PTHR35526">
    <property type="entry name" value="ANTI-SIGMA-F FACTOR RSBW-RELATED"/>
    <property type="match status" value="1"/>
</dbReference>
<dbReference type="PATRIC" id="fig|1469144.8.peg.505"/>
<evidence type="ECO:0000256" key="1">
    <source>
        <dbReference type="ARBA" id="ARBA00022527"/>
    </source>
</evidence>
<keyword evidence="1" id="KW-0723">Serine/threonine-protein kinase</keyword>
<feature type="domain" description="Histidine kinase/HSP90-like ATPase" evidence="2">
    <location>
        <begin position="7"/>
        <end position="95"/>
    </location>
</feature>
<dbReference type="InterPro" id="IPR003594">
    <property type="entry name" value="HATPase_dom"/>
</dbReference>
<gene>
    <name evidence="3" type="ORF">TH66_19560</name>
    <name evidence="4" type="ORF">TR74_22885</name>
</gene>
<reference evidence="5" key="1">
    <citation type="submission" date="2015-02" db="EMBL/GenBank/DDBJ databases">
        <title>Physiological reanalysis, assessment of diazotrophy, and genome sequences of multiple isolates of Streptomyces thermoautotrophicus.</title>
        <authorList>
            <person name="MacKellar D.C."/>
            <person name="Lieber L."/>
            <person name="Norman J."/>
            <person name="Bolger A."/>
            <person name="Tobin C."/>
            <person name="Murray J.W."/>
            <person name="Friesen M."/>
            <person name="Prell J."/>
        </authorList>
    </citation>
    <scope>NUCLEOTIDE SEQUENCE [LARGE SCALE GENOMIC DNA]</scope>
    <source>
        <strain evidence="5">UBT1</strain>
    </source>
</reference>
<protein>
    <recommendedName>
        <fullName evidence="2">Histidine kinase/HSP90-like ATPase domain-containing protein</fullName>
    </recommendedName>
</protein>
<dbReference type="InterPro" id="IPR050267">
    <property type="entry name" value="Anti-sigma-factor_SerPK"/>
</dbReference>
<dbReference type="InterPro" id="IPR036890">
    <property type="entry name" value="HATPase_C_sf"/>
</dbReference>
<dbReference type="GO" id="GO:0004674">
    <property type="term" value="F:protein serine/threonine kinase activity"/>
    <property type="evidence" value="ECO:0007669"/>
    <property type="project" value="UniProtKB-KW"/>
</dbReference>
<name>A0A132N7T3_9ACTN</name>
<accession>A0A132N7T3</accession>
<dbReference type="Pfam" id="PF13581">
    <property type="entry name" value="HATPase_c_2"/>
    <property type="match status" value="1"/>
</dbReference>
<dbReference type="PANTHER" id="PTHR35526:SF3">
    <property type="entry name" value="ANTI-SIGMA-F FACTOR RSBW"/>
    <property type="match status" value="1"/>
</dbReference>
<keyword evidence="1" id="KW-0418">Kinase</keyword>
<reference evidence="4 6" key="2">
    <citation type="submission" date="2015-02" db="EMBL/GenBank/DDBJ databases">
        <title>Physiological reanalysis, assessment of diazotrophy, and genome sequences of multiple isolates of Streptomyces thermoautotrophicus.</title>
        <authorList>
            <person name="MacKellar D.C."/>
            <person name="Lieber L."/>
            <person name="Norman J."/>
            <person name="Bolger A."/>
            <person name="Tobin C."/>
            <person name="Murray J.W."/>
            <person name="Prell J."/>
        </authorList>
    </citation>
    <scope>NUCLEOTIDE SEQUENCE [LARGE SCALE GENOMIC DNA]</scope>
    <source>
        <strain evidence="4 6">UBT1</strain>
    </source>
</reference>
<evidence type="ECO:0000313" key="5">
    <source>
        <dbReference type="Proteomes" id="UP000070598"/>
    </source>
</evidence>
<dbReference type="AlphaFoldDB" id="A0A132N7T3"/>
<dbReference type="OrthoDB" id="3473697at2"/>
<evidence type="ECO:0000259" key="2">
    <source>
        <dbReference type="Pfam" id="PF13581"/>
    </source>
</evidence>
<evidence type="ECO:0000313" key="6">
    <source>
        <dbReference type="Proteomes" id="UP000070659"/>
    </source>
</evidence>
<organism evidence="4 5">
    <name type="scientific">Carbonactinospora thermoautotrophica</name>
    <dbReference type="NCBI Taxonomy" id="1469144"/>
    <lineage>
        <taxon>Bacteria</taxon>
        <taxon>Bacillati</taxon>
        <taxon>Actinomycetota</taxon>
        <taxon>Actinomycetes</taxon>
        <taxon>Kitasatosporales</taxon>
        <taxon>Carbonactinosporaceae</taxon>
        <taxon>Carbonactinospora</taxon>
    </lineage>
</organism>
<dbReference type="CDD" id="cd16936">
    <property type="entry name" value="HATPase_RsbW-like"/>
    <property type="match status" value="1"/>
</dbReference>
<dbReference type="Gene3D" id="3.30.565.10">
    <property type="entry name" value="Histidine kinase-like ATPase, C-terminal domain"/>
    <property type="match status" value="1"/>
</dbReference>
<proteinExistence type="predicted"/>
<dbReference type="Proteomes" id="UP000070598">
    <property type="component" value="Unassembled WGS sequence"/>
</dbReference>
<dbReference type="EMBL" id="JYIJ01000019">
    <property type="protein sequence ID" value="KWW98240.1"/>
    <property type="molecule type" value="Genomic_DNA"/>
</dbReference>
<dbReference type="EMBL" id="JYIK01001112">
    <property type="protein sequence ID" value="KWX06163.1"/>
    <property type="molecule type" value="Genomic_DNA"/>
</dbReference>
<keyword evidence="1" id="KW-0808">Transferase</keyword>
<evidence type="ECO:0000313" key="3">
    <source>
        <dbReference type="EMBL" id="KWW98240.1"/>
    </source>
</evidence>
<dbReference type="Proteomes" id="UP000070659">
    <property type="component" value="Unassembled WGS sequence"/>
</dbReference>
<comment type="caution">
    <text evidence="4">The sequence shown here is derived from an EMBL/GenBank/DDBJ whole genome shotgun (WGS) entry which is preliminary data.</text>
</comment>
<sequence>MAGLVRRHVAGYVAWRGLTHRYAVDEVQLVATELFANAVAHARHQGRPIRVAVEHRGDVLRIEVHDPDPTPPAPRWMPDRTYGRGLLLVEALASRWGTVPAPDGGKLVYAEFRAVRR</sequence>
<dbReference type="SUPFAM" id="SSF55874">
    <property type="entry name" value="ATPase domain of HSP90 chaperone/DNA topoisomerase II/histidine kinase"/>
    <property type="match status" value="1"/>
</dbReference>